<comment type="subunit">
    <text evidence="2">Homodimer.</text>
</comment>
<comment type="caution">
    <text evidence="3">The sequence shown here is derived from an EMBL/GenBank/DDBJ whole genome shotgun (WGS) entry which is preliminary data.</text>
</comment>
<reference evidence="3 4" key="1">
    <citation type="submission" date="2018-10" db="EMBL/GenBank/DDBJ databases">
        <title>Falsibacillus sp. genome draft.</title>
        <authorList>
            <person name="Shi S."/>
        </authorList>
    </citation>
    <scope>NUCLEOTIDE SEQUENCE [LARGE SCALE GENOMIC DNA]</scope>
    <source>
        <strain evidence="3 4">GY 10110</strain>
    </source>
</reference>
<dbReference type="Gene3D" id="3.30.70.1950">
    <property type="match status" value="1"/>
</dbReference>
<evidence type="ECO:0000313" key="4">
    <source>
        <dbReference type="Proteomes" id="UP000276770"/>
    </source>
</evidence>
<dbReference type="Pfam" id="PF05389">
    <property type="entry name" value="MecA"/>
    <property type="match status" value="1"/>
</dbReference>
<evidence type="ECO:0008006" key="5">
    <source>
        <dbReference type="Google" id="ProtNLM"/>
    </source>
</evidence>
<dbReference type="PANTHER" id="PTHR39161">
    <property type="entry name" value="ADAPTER PROTEIN MECA"/>
    <property type="match status" value="1"/>
</dbReference>
<dbReference type="AlphaFoldDB" id="A0A3L7K2Y8"/>
<comment type="similarity">
    <text evidence="1">Belongs to the MecA family.</text>
</comment>
<dbReference type="Proteomes" id="UP000276770">
    <property type="component" value="Unassembled WGS sequence"/>
</dbReference>
<proteinExistence type="inferred from homology"/>
<dbReference type="InterPro" id="IPR008681">
    <property type="entry name" value="Neg-reg_MecA"/>
</dbReference>
<dbReference type="InterPro" id="IPR038471">
    <property type="entry name" value="MecA_C_sf"/>
</dbReference>
<accession>A0A3L7K2Y8</accession>
<dbReference type="PANTHER" id="PTHR39161:SF2">
    <property type="entry name" value="ADAPTER PROTEIN MECA 2"/>
    <property type="match status" value="1"/>
</dbReference>
<dbReference type="EMBL" id="RCVZ01000007">
    <property type="protein sequence ID" value="RLQ95072.1"/>
    <property type="molecule type" value="Genomic_DNA"/>
</dbReference>
<evidence type="ECO:0000313" key="3">
    <source>
        <dbReference type="EMBL" id="RLQ95072.1"/>
    </source>
</evidence>
<protein>
    <recommendedName>
        <fullName evidence="5">Genetic competence negative regulator</fullName>
    </recommendedName>
</protein>
<evidence type="ECO:0000256" key="1">
    <source>
        <dbReference type="ARBA" id="ARBA00005397"/>
    </source>
</evidence>
<keyword evidence="4" id="KW-1185">Reference proteome</keyword>
<gene>
    <name evidence="3" type="ORF">D9X91_11255</name>
</gene>
<sequence length="210" mass="24510">MVERAIFRGRCTMKLERLSTNKIKFSITFDELSDKGFLQDELWKESLIWHELFDEMLEEAKNVYDLEMAGAVSVEIYSLTSKEIVLILTLDALDEDYYEEWSEEDDEYEDEEDAEIDEDSAVTYIFKSIDAVVLLAQRLSSSPAFNSSLYCVENDYYLIFEKINDSSLDRIEALSEEYGSLANRTMHYVMEYGKLLIQNQAIQILNTHFT</sequence>
<organism evidence="3 4">
    <name type="scientific">Falsibacillus albus</name>
    <dbReference type="NCBI Taxonomy" id="2478915"/>
    <lineage>
        <taxon>Bacteria</taxon>
        <taxon>Bacillati</taxon>
        <taxon>Bacillota</taxon>
        <taxon>Bacilli</taxon>
        <taxon>Bacillales</taxon>
        <taxon>Bacillaceae</taxon>
        <taxon>Falsibacillus</taxon>
    </lineage>
</organism>
<name>A0A3L7K2Y8_9BACI</name>
<evidence type="ECO:0000256" key="2">
    <source>
        <dbReference type="ARBA" id="ARBA00011738"/>
    </source>
</evidence>